<feature type="compositionally biased region" description="Polar residues" evidence="5">
    <location>
        <begin position="394"/>
        <end position="403"/>
    </location>
</feature>
<dbReference type="PROSITE" id="PS00463">
    <property type="entry name" value="ZN2_CY6_FUNGAL_1"/>
    <property type="match status" value="2"/>
</dbReference>
<keyword evidence="2" id="KW-0863">Zinc-finger</keyword>
<dbReference type="PROSITE" id="PS50048">
    <property type="entry name" value="ZN2_CY6_FUNGAL_2"/>
    <property type="match status" value="2"/>
</dbReference>
<evidence type="ECO:0000256" key="1">
    <source>
        <dbReference type="ARBA" id="ARBA00022723"/>
    </source>
</evidence>
<feature type="region of interest" description="Disordered" evidence="5">
    <location>
        <begin position="603"/>
        <end position="630"/>
    </location>
</feature>
<feature type="region of interest" description="Disordered" evidence="5">
    <location>
        <begin position="550"/>
        <end position="591"/>
    </location>
</feature>
<feature type="compositionally biased region" description="Polar residues" evidence="5">
    <location>
        <begin position="612"/>
        <end position="623"/>
    </location>
</feature>
<feature type="compositionally biased region" description="Polar residues" evidence="5">
    <location>
        <begin position="314"/>
        <end position="326"/>
    </location>
</feature>
<dbReference type="InterPro" id="IPR001138">
    <property type="entry name" value="Zn2Cys6_DnaBD"/>
</dbReference>
<dbReference type="InterPro" id="IPR001876">
    <property type="entry name" value="Znf_RanBP2"/>
</dbReference>
<dbReference type="EMBL" id="JAULSW010000007">
    <property type="protein sequence ID" value="KAK3374676.1"/>
    <property type="molecule type" value="Genomic_DNA"/>
</dbReference>
<evidence type="ECO:0000256" key="5">
    <source>
        <dbReference type="SAM" id="MobiDB-lite"/>
    </source>
</evidence>
<feature type="region of interest" description="Disordered" evidence="5">
    <location>
        <begin position="442"/>
        <end position="494"/>
    </location>
</feature>
<dbReference type="Pfam" id="PF00172">
    <property type="entry name" value="Zn_clus"/>
    <property type="match status" value="1"/>
</dbReference>
<feature type="domain" description="Zn(2)-C6 fungal-type" evidence="6">
    <location>
        <begin position="181"/>
        <end position="213"/>
    </location>
</feature>
<evidence type="ECO:0000313" key="8">
    <source>
        <dbReference type="Proteomes" id="UP001285441"/>
    </source>
</evidence>
<evidence type="ECO:0000256" key="2">
    <source>
        <dbReference type="ARBA" id="ARBA00022771"/>
    </source>
</evidence>
<dbReference type="SUPFAM" id="SSF57701">
    <property type="entry name" value="Zn2/Cys6 DNA-binding domain"/>
    <property type="match status" value="1"/>
</dbReference>
<keyword evidence="3" id="KW-0862">Zinc</keyword>
<dbReference type="AlphaFoldDB" id="A0AAE0KDR0"/>
<dbReference type="CDD" id="cd00067">
    <property type="entry name" value="GAL4"/>
    <property type="match status" value="2"/>
</dbReference>
<keyword evidence="8" id="KW-1185">Reference proteome</keyword>
<evidence type="ECO:0000256" key="4">
    <source>
        <dbReference type="ARBA" id="ARBA00023242"/>
    </source>
</evidence>
<evidence type="ECO:0000256" key="3">
    <source>
        <dbReference type="ARBA" id="ARBA00022833"/>
    </source>
</evidence>
<dbReference type="GO" id="GO:0000981">
    <property type="term" value="F:DNA-binding transcription factor activity, RNA polymerase II-specific"/>
    <property type="evidence" value="ECO:0007669"/>
    <property type="project" value="InterPro"/>
</dbReference>
<protein>
    <recommendedName>
        <fullName evidence="6">Zn(2)-C6 fungal-type domain-containing protein</fullName>
    </recommendedName>
</protein>
<organism evidence="7 8">
    <name type="scientific">Podospora didyma</name>
    <dbReference type="NCBI Taxonomy" id="330526"/>
    <lineage>
        <taxon>Eukaryota</taxon>
        <taxon>Fungi</taxon>
        <taxon>Dikarya</taxon>
        <taxon>Ascomycota</taxon>
        <taxon>Pezizomycotina</taxon>
        <taxon>Sordariomycetes</taxon>
        <taxon>Sordariomycetidae</taxon>
        <taxon>Sordariales</taxon>
        <taxon>Podosporaceae</taxon>
        <taxon>Podospora</taxon>
    </lineage>
</organism>
<dbReference type="GO" id="GO:0008270">
    <property type="term" value="F:zinc ion binding"/>
    <property type="evidence" value="ECO:0007669"/>
    <property type="project" value="UniProtKB-KW"/>
</dbReference>
<gene>
    <name evidence="7" type="ORF">B0H63DRAFT_255307</name>
</gene>
<reference evidence="7" key="1">
    <citation type="journal article" date="2023" name="Mol. Phylogenet. Evol.">
        <title>Genome-scale phylogeny and comparative genomics of the fungal order Sordariales.</title>
        <authorList>
            <person name="Hensen N."/>
            <person name="Bonometti L."/>
            <person name="Westerberg I."/>
            <person name="Brannstrom I.O."/>
            <person name="Guillou S."/>
            <person name="Cros-Aarteil S."/>
            <person name="Calhoun S."/>
            <person name="Haridas S."/>
            <person name="Kuo A."/>
            <person name="Mondo S."/>
            <person name="Pangilinan J."/>
            <person name="Riley R."/>
            <person name="LaButti K."/>
            <person name="Andreopoulos B."/>
            <person name="Lipzen A."/>
            <person name="Chen C."/>
            <person name="Yan M."/>
            <person name="Daum C."/>
            <person name="Ng V."/>
            <person name="Clum A."/>
            <person name="Steindorff A."/>
            <person name="Ohm R.A."/>
            <person name="Martin F."/>
            <person name="Silar P."/>
            <person name="Natvig D.O."/>
            <person name="Lalanne C."/>
            <person name="Gautier V."/>
            <person name="Ament-Velasquez S.L."/>
            <person name="Kruys A."/>
            <person name="Hutchinson M.I."/>
            <person name="Powell A.J."/>
            <person name="Barry K."/>
            <person name="Miller A.N."/>
            <person name="Grigoriev I.V."/>
            <person name="Debuchy R."/>
            <person name="Gladieux P."/>
            <person name="Hiltunen Thoren M."/>
            <person name="Johannesson H."/>
        </authorList>
    </citation>
    <scope>NUCLEOTIDE SEQUENCE</scope>
    <source>
        <strain evidence="7">CBS 232.78</strain>
    </source>
</reference>
<proteinExistence type="predicted"/>
<feature type="compositionally biased region" description="Low complexity" evidence="5">
    <location>
        <begin position="559"/>
        <end position="581"/>
    </location>
</feature>
<feature type="compositionally biased region" description="Polar residues" evidence="5">
    <location>
        <begin position="346"/>
        <end position="356"/>
    </location>
</feature>
<name>A0AAE0KDR0_9PEZI</name>
<evidence type="ECO:0000259" key="6">
    <source>
        <dbReference type="PROSITE" id="PS50048"/>
    </source>
</evidence>
<feature type="region of interest" description="Disordered" evidence="5">
    <location>
        <begin position="312"/>
        <end position="360"/>
    </location>
</feature>
<keyword evidence="4" id="KW-0539">Nucleus</keyword>
<sequence>MISKIPLWKKHVVSDLQPHVCLMENCKFNSNPLADKRLWVAHLELDHGFANSWNDMTCPLCKQQTGSGKASIVSHHARHLEEISLTIIPTNSESDNESDASSTVSLVNSEKEGIHAPLEEQQELQQQPLSRPISPEIKATRQTCDKCRQQKLRCVGQGPSLACTRCTRHGIECKTTITRKVCRECRLKKTKCMPDKINPLAACGRCSRLKLDCDTRSNRTTGYTEPETNNPIVNNNTMRRIKSGLTRPAEDSIVGATGNTKSDSGLMFSGNISKATRQPNQDSVKEPAPQPILSTATDWFSLPPLFDSPEIFSGSVSAQTPNNETVTGRAPSANGVNIPLPPHLKNPSNRDSSYESNPFDLSASMAFPQQFSFDTKNQQDGLHLVGIPQPGQLAQLSQTQQSREPGESLDGSQKFVWPRCDKEYDFKVGVEIHLKTTHFTCPVNMSPGPALRNKQPAASGLRDARDARDGQKNARNGKKGKKQKGGGQNKEREFGTFSDTLRLCNSVAAAIRARRMPGTNTKMRSNEFTRERTGHYPKLLRLCSSHVDYRREKRDSLRPRPQLSSPPTSSQRSSRPAQASPTSIPEAKSTSHAFVPTTKLHHDAKELPASSEGKSNSTGQSSVPAVLPRPESARPRGGFLVWLCCECHNVNFAASDVCYNCYCHSQCKLCIFEYHPKPRDPRPRR</sequence>
<comment type="caution">
    <text evidence="7">The sequence shown here is derived from an EMBL/GenBank/DDBJ whole genome shotgun (WGS) entry which is preliminary data.</text>
</comment>
<evidence type="ECO:0000313" key="7">
    <source>
        <dbReference type="EMBL" id="KAK3374676.1"/>
    </source>
</evidence>
<feature type="compositionally biased region" description="Basic residues" evidence="5">
    <location>
        <begin position="475"/>
        <end position="484"/>
    </location>
</feature>
<feature type="region of interest" description="Disordered" evidence="5">
    <location>
        <begin position="394"/>
        <end position="413"/>
    </location>
</feature>
<reference evidence="7" key="2">
    <citation type="submission" date="2023-06" db="EMBL/GenBank/DDBJ databases">
        <authorList>
            <consortium name="Lawrence Berkeley National Laboratory"/>
            <person name="Haridas S."/>
            <person name="Hensen N."/>
            <person name="Bonometti L."/>
            <person name="Westerberg I."/>
            <person name="Brannstrom I.O."/>
            <person name="Guillou S."/>
            <person name="Cros-Aarteil S."/>
            <person name="Calhoun S."/>
            <person name="Kuo A."/>
            <person name="Mondo S."/>
            <person name="Pangilinan J."/>
            <person name="Riley R."/>
            <person name="LaButti K."/>
            <person name="Andreopoulos B."/>
            <person name="Lipzen A."/>
            <person name="Chen C."/>
            <person name="Yanf M."/>
            <person name="Daum C."/>
            <person name="Ng V."/>
            <person name="Clum A."/>
            <person name="Steindorff A."/>
            <person name="Ohm R."/>
            <person name="Martin F."/>
            <person name="Silar P."/>
            <person name="Natvig D."/>
            <person name="Lalanne C."/>
            <person name="Gautier V."/>
            <person name="Ament-velasquez S.L."/>
            <person name="Kruys A."/>
            <person name="Hutchinson M.I."/>
            <person name="Powell A.J."/>
            <person name="Barry K."/>
            <person name="Miller A.N."/>
            <person name="Grigoriev I.V."/>
            <person name="Debuchy R."/>
            <person name="Gladieux P."/>
            <person name="Thoren M.H."/>
            <person name="Johannesson H."/>
        </authorList>
    </citation>
    <scope>NUCLEOTIDE SEQUENCE</scope>
    <source>
        <strain evidence="7">CBS 232.78</strain>
    </source>
</reference>
<keyword evidence="1" id="KW-0479">Metal-binding</keyword>
<accession>A0AAE0KDR0</accession>
<dbReference type="InterPro" id="IPR036864">
    <property type="entry name" value="Zn2-C6_fun-type_DNA-bd_sf"/>
</dbReference>
<feature type="compositionally biased region" description="Basic and acidic residues" evidence="5">
    <location>
        <begin position="462"/>
        <end position="472"/>
    </location>
</feature>
<dbReference type="PROSITE" id="PS01358">
    <property type="entry name" value="ZF_RANBP2_1"/>
    <property type="match status" value="1"/>
</dbReference>
<feature type="compositionally biased region" description="Polar residues" evidence="5">
    <location>
        <begin position="270"/>
        <end position="282"/>
    </location>
</feature>
<feature type="region of interest" description="Disordered" evidence="5">
    <location>
        <begin position="251"/>
        <end position="289"/>
    </location>
</feature>
<dbReference type="Proteomes" id="UP001285441">
    <property type="component" value="Unassembled WGS sequence"/>
</dbReference>
<dbReference type="Gene3D" id="4.10.240.10">
    <property type="entry name" value="Zn(2)-C6 fungal-type DNA-binding domain"/>
    <property type="match status" value="1"/>
</dbReference>
<feature type="domain" description="Zn(2)-C6 fungal-type" evidence="6">
    <location>
        <begin position="143"/>
        <end position="175"/>
    </location>
</feature>